<dbReference type="InterPro" id="IPR036890">
    <property type="entry name" value="HATPase_C_sf"/>
</dbReference>
<evidence type="ECO:0000259" key="1">
    <source>
        <dbReference type="Pfam" id="PF13581"/>
    </source>
</evidence>
<keyword evidence="3" id="KW-1185">Reference proteome</keyword>
<comment type="caution">
    <text evidence="2">The sequence shown here is derived from an EMBL/GenBank/DDBJ whole genome shotgun (WGS) entry which is preliminary data.</text>
</comment>
<dbReference type="Proteomes" id="UP000537130">
    <property type="component" value="Unassembled WGS sequence"/>
</dbReference>
<evidence type="ECO:0000313" key="3">
    <source>
        <dbReference type="Proteomes" id="UP000537130"/>
    </source>
</evidence>
<dbReference type="AlphaFoldDB" id="A0A7W4W4B2"/>
<sequence>MPNGISAAESEDPFAAETGMETLRFNLVEEADAYTLSRYAREQAEALGIMTFEAAAFANAISEIAMNAIVHGRGGAAEVHLTDNQRGIEAVIGDNGPGIGSLAQAFTEGHSTAGTLGLGLSAAHRACEDFSVLRNDSSGTTIALRQYLHVPTNEIDYDVVSLPAENSTYNKDIFLTQESRGDTVLVMVADLGAFKSLDHNASQILREVSISHRHSSLEELGTELQRCLGDYYDNDEVHFALLRISPFGAECHVVGNAQAACFQAEKPTGELATFTVIASDGVDLSQVTEPIVDSDAYTLASQIFNQSAVPEEDATVLVVRRFSNESR</sequence>
<gene>
    <name evidence="2" type="ORF">FHR99_001451</name>
</gene>
<dbReference type="InterPro" id="IPR003594">
    <property type="entry name" value="HATPase_dom"/>
</dbReference>
<dbReference type="RefSeq" id="WP_183409852.1">
    <property type="nucleotide sequence ID" value="NZ_JACHWY010000001.1"/>
</dbReference>
<dbReference type="SUPFAM" id="SSF55874">
    <property type="entry name" value="ATPase domain of HSP90 chaperone/DNA topoisomerase II/histidine kinase"/>
    <property type="match status" value="1"/>
</dbReference>
<feature type="domain" description="Histidine kinase/HSP90-like ATPase" evidence="1">
    <location>
        <begin position="32"/>
        <end position="145"/>
    </location>
</feature>
<dbReference type="Gene3D" id="3.30.565.10">
    <property type="entry name" value="Histidine kinase-like ATPase, C-terminal domain"/>
    <property type="match status" value="1"/>
</dbReference>
<proteinExistence type="predicted"/>
<dbReference type="Pfam" id="PF13581">
    <property type="entry name" value="HATPase_c_2"/>
    <property type="match status" value="1"/>
</dbReference>
<protein>
    <submittedName>
        <fullName evidence="2">Anti-sigma regulatory factor (Ser/Thr protein kinase)</fullName>
    </submittedName>
</protein>
<dbReference type="EMBL" id="JACHWY010000001">
    <property type="protein sequence ID" value="MBB3047215.1"/>
    <property type="molecule type" value="Genomic_DNA"/>
</dbReference>
<name>A0A7W4W4B2_9GAMM</name>
<organism evidence="2 3">
    <name type="scientific">Litorivivens lipolytica</name>
    <dbReference type="NCBI Taxonomy" id="1524264"/>
    <lineage>
        <taxon>Bacteria</taxon>
        <taxon>Pseudomonadati</taxon>
        <taxon>Pseudomonadota</taxon>
        <taxon>Gammaproteobacteria</taxon>
        <taxon>Litorivivens</taxon>
    </lineage>
</organism>
<evidence type="ECO:0000313" key="2">
    <source>
        <dbReference type="EMBL" id="MBB3047215.1"/>
    </source>
</evidence>
<reference evidence="2 3" key="1">
    <citation type="submission" date="2020-08" db="EMBL/GenBank/DDBJ databases">
        <title>Genomic Encyclopedia of Type Strains, Phase III (KMG-III): the genomes of soil and plant-associated and newly described type strains.</title>
        <authorList>
            <person name="Whitman W."/>
        </authorList>
    </citation>
    <scope>NUCLEOTIDE SEQUENCE [LARGE SCALE GENOMIC DNA]</scope>
    <source>
        <strain evidence="2 3">CECT 8654</strain>
    </source>
</reference>
<accession>A0A7W4W4B2</accession>